<sequence length="77" mass="8429">MSVSHAILPGMPVLSAQNTKVGTVDGLEGTNLIKLTKDEQGQHHYIPKDWVASTDNAEVKLSCDEKRAVSEWLTQPN</sequence>
<evidence type="ECO:0000313" key="1">
    <source>
        <dbReference type="EMBL" id="ACT51787.1"/>
    </source>
</evidence>
<dbReference type="eggNOG" id="COG3798">
    <property type="taxonomic scope" value="Bacteria"/>
</dbReference>
<evidence type="ECO:0000313" key="2">
    <source>
        <dbReference type="Proteomes" id="UP000002743"/>
    </source>
</evidence>
<gene>
    <name evidence="1" type="ordered locus">Msip34_2550</name>
</gene>
<dbReference type="AlphaFoldDB" id="C6XB17"/>
<proteinExistence type="predicted"/>
<dbReference type="Pfam" id="PF09939">
    <property type="entry name" value="DUF2171"/>
    <property type="match status" value="1"/>
</dbReference>
<dbReference type="Proteomes" id="UP000002743">
    <property type="component" value="Chromosome"/>
</dbReference>
<dbReference type="InterPro" id="IPR018684">
    <property type="entry name" value="DUF2171"/>
</dbReference>
<evidence type="ECO:0008006" key="3">
    <source>
        <dbReference type="Google" id="ProtNLM"/>
    </source>
</evidence>
<keyword evidence="2" id="KW-1185">Reference proteome</keyword>
<dbReference type="HOGENOM" id="CLU_170302_0_0_4"/>
<dbReference type="EMBL" id="CP001674">
    <property type="protein sequence ID" value="ACT51787.1"/>
    <property type="molecule type" value="Genomic_DNA"/>
</dbReference>
<dbReference type="KEGG" id="mei:Msip34_2550"/>
<accession>C6XB17</accession>
<name>C6XB17_METGS</name>
<organism evidence="1 2">
    <name type="scientific">Methylovorus glucosotrophus (strain SIP3-4)</name>
    <dbReference type="NCBI Taxonomy" id="582744"/>
    <lineage>
        <taxon>Bacteria</taxon>
        <taxon>Pseudomonadati</taxon>
        <taxon>Pseudomonadota</taxon>
        <taxon>Betaproteobacteria</taxon>
        <taxon>Nitrosomonadales</taxon>
        <taxon>Methylophilaceae</taxon>
        <taxon>Methylovorus</taxon>
    </lineage>
</organism>
<protein>
    <recommendedName>
        <fullName evidence="3">DUF2171 domain-containing protein</fullName>
    </recommendedName>
</protein>
<reference evidence="2" key="1">
    <citation type="submission" date="2009-07" db="EMBL/GenBank/DDBJ databases">
        <title>Complete sequence of chromosome of Methylovorus sp. SIP3-4.</title>
        <authorList>
            <person name="Lucas S."/>
            <person name="Copeland A."/>
            <person name="Lapidus A."/>
            <person name="Glavina del Rio T."/>
            <person name="Tice H."/>
            <person name="Bruce D."/>
            <person name="Goodwin L."/>
            <person name="Pitluck S."/>
            <person name="Clum A."/>
            <person name="Larimer F."/>
            <person name="Land M."/>
            <person name="Hauser L."/>
            <person name="Kyrpides N."/>
            <person name="Mikhailova N."/>
            <person name="Kayluzhnaya M."/>
            <person name="Chistoserdova L."/>
        </authorList>
    </citation>
    <scope>NUCLEOTIDE SEQUENCE [LARGE SCALE GENOMIC DNA]</scope>
    <source>
        <strain evidence="2">SIP3-4</strain>
    </source>
</reference>
<dbReference type="RefSeq" id="WP_013443261.1">
    <property type="nucleotide sequence ID" value="NC_012969.1"/>
</dbReference>
<dbReference type="OrthoDB" id="5569780at2"/>
<reference evidence="1 2" key="2">
    <citation type="journal article" date="2011" name="J. Bacteriol.">
        <title>Genomes of three methylotrophs from a single niche uncover genetic and metabolic divergence of Methylophilaceae.</title>
        <authorList>
            <person name="Lapidus A."/>
            <person name="Clum A."/>
            <person name="Labutti K."/>
            <person name="Kaluzhnaya M.G."/>
            <person name="Lim S."/>
            <person name="Beck D.A."/>
            <person name="Glavina Del Rio T."/>
            <person name="Nolan M."/>
            <person name="Mavromatis K."/>
            <person name="Huntemann M."/>
            <person name="Lucas S."/>
            <person name="Lidstrom M.E."/>
            <person name="Ivanova N."/>
            <person name="Chistoserdova L."/>
        </authorList>
    </citation>
    <scope>NUCLEOTIDE SEQUENCE [LARGE SCALE GENOMIC DNA]</scope>
    <source>
        <strain evidence="1 2">SIP3-4</strain>
    </source>
</reference>